<comment type="caution">
    <text evidence="1">The sequence shown here is derived from an EMBL/GenBank/DDBJ whole genome shotgun (WGS) entry which is preliminary data.</text>
</comment>
<proteinExistence type="predicted"/>
<organism evidence="1 2">
    <name type="scientific">Melastoma candidum</name>
    <dbReference type="NCBI Taxonomy" id="119954"/>
    <lineage>
        <taxon>Eukaryota</taxon>
        <taxon>Viridiplantae</taxon>
        <taxon>Streptophyta</taxon>
        <taxon>Embryophyta</taxon>
        <taxon>Tracheophyta</taxon>
        <taxon>Spermatophyta</taxon>
        <taxon>Magnoliopsida</taxon>
        <taxon>eudicotyledons</taxon>
        <taxon>Gunneridae</taxon>
        <taxon>Pentapetalae</taxon>
        <taxon>rosids</taxon>
        <taxon>malvids</taxon>
        <taxon>Myrtales</taxon>
        <taxon>Melastomataceae</taxon>
        <taxon>Melastomatoideae</taxon>
        <taxon>Melastomateae</taxon>
        <taxon>Melastoma</taxon>
    </lineage>
</organism>
<protein>
    <submittedName>
        <fullName evidence="1">Uncharacterized protein</fullName>
    </submittedName>
</protein>
<reference evidence="2" key="1">
    <citation type="journal article" date="2023" name="Front. Plant Sci.">
        <title>Chromosomal-level genome assembly of Melastoma candidum provides insights into trichome evolution.</title>
        <authorList>
            <person name="Zhong Y."/>
            <person name="Wu W."/>
            <person name="Sun C."/>
            <person name="Zou P."/>
            <person name="Liu Y."/>
            <person name="Dai S."/>
            <person name="Zhou R."/>
        </authorList>
    </citation>
    <scope>NUCLEOTIDE SEQUENCE [LARGE SCALE GENOMIC DNA]</scope>
</reference>
<keyword evidence="2" id="KW-1185">Reference proteome</keyword>
<dbReference type="Proteomes" id="UP001057402">
    <property type="component" value="Chromosome 6"/>
</dbReference>
<evidence type="ECO:0000313" key="1">
    <source>
        <dbReference type="EMBL" id="KAI4366942.1"/>
    </source>
</evidence>
<gene>
    <name evidence="1" type="ORF">MLD38_022739</name>
</gene>
<accession>A0ACB9QM36</accession>
<evidence type="ECO:0000313" key="2">
    <source>
        <dbReference type="Proteomes" id="UP001057402"/>
    </source>
</evidence>
<sequence length="151" mass="16426">MSSEKIATQVISNLYHAFIAKVPRGHMTLLLGIVFFGSYLCFTFESAKQNSGSFSIAVEDPTIKECFPVSTISVTGLPILKVLDVQSNEVGINAPAFQRLCLTEASVDDDMIGSVITKCPLLEDDELVKPSGLHQLTIQGFLKVDSLDLFV</sequence>
<name>A0ACB9QM36_9MYRT</name>
<dbReference type="EMBL" id="CM042885">
    <property type="protein sequence ID" value="KAI4366942.1"/>
    <property type="molecule type" value="Genomic_DNA"/>
</dbReference>